<evidence type="ECO:0000313" key="5">
    <source>
        <dbReference type="EMBL" id="MDX6850518.1"/>
    </source>
</evidence>
<dbReference type="InterPro" id="IPR044862">
    <property type="entry name" value="Pro_4_hyd_alph_FE2OG_OXY"/>
</dbReference>
<name>A0ABU4S3Q5_9GAMM</name>
<keyword evidence="6" id="KW-1185">Reference proteome</keyword>
<proteinExistence type="predicted"/>
<evidence type="ECO:0000259" key="4">
    <source>
        <dbReference type="SMART" id="SM00702"/>
    </source>
</evidence>
<evidence type="ECO:0000256" key="1">
    <source>
        <dbReference type="ARBA" id="ARBA00001961"/>
    </source>
</evidence>
<dbReference type="InterPro" id="IPR051842">
    <property type="entry name" value="uS12_prolyl_hydroxylase"/>
</dbReference>
<comment type="caution">
    <text evidence="5">The sequence shown here is derived from an EMBL/GenBank/DDBJ whole genome shotgun (WGS) entry which is preliminary data.</text>
</comment>
<comment type="cofactor">
    <cofactor evidence="1">
        <name>L-ascorbate</name>
        <dbReference type="ChEBI" id="CHEBI:38290"/>
    </cofactor>
</comment>
<protein>
    <submittedName>
        <fullName evidence="5">2OG-Fe(II) oxygenase</fullName>
        <ecNumber evidence="5">1.14.11.-</ecNumber>
    </submittedName>
</protein>
<evidence type="ECO:0000313" key="6">
    <source>
        <dbReference type="Proteomes" id="UP001273505"/>
    </source>
</evidence>
<organism evidence="5 6">
    <name type="scientific">Gilvimarinus gilvus</name>
    <dbReference type="NCBI Taxonomy" id="3058038"/>
    <lineage>
        <taxon>Bacteria</taxon>
        <taxon>Pseudomonadati</taxon>
        <taxon>Pseudomonadota</taxon>
        <taxon>Gammaproteobacteria</taxon>
        <taxon>Cellvibrionales</taxon>
        <taxon>Cellvibrionaceae</taxon>
        <taxon>Gilvimarinus</taxon>
    </lineage>
</organism>
<dbReference type="Proteomes" id="UP001273505">
    <property type="component" value="Unassembled WGS sequence"/>
</dbReference>
<dbReference type="EMBL" id="JAXAFO010000025">
    <property type="protein sequence ID" value="MDX6850518.1"/>
    <property type="molecule type" value="Genomic_DNA"/>
</dbReference>
<reference evidence="5 6" key="1">
    <citation type="submission" date="2023-11" db="EMBL/GenBank/DDBJ databases">
        <title>Gilvimarinus fulvus sp. nov., isolated from the surface of Kelp.</title>
        <authorList>
            <person name="Sun Y.Y."/>
            <person name="Gong Y."/>
            <person name="Du Z.J."/>
        </authorList>
    </citation>
    <scope>NUCLEOTIDE SEQUENCE [LARGE SCALE GENOMIC DNA]</scope>
    <source>
        <strain evidence="5 6">SDUM040013</strain>
    </source>
</reference>
<evidence type="ECO:0000256" key="2">
    <source>
        <dbReference type="ARBA" id="ARBA00022964"/>
    </source>
</evidence>
<dbReference type="Pfam" id="PF13640">
    <property type="entry name" value="2OG-FeII_Oxy_3"/>
    <property type="match status" value="1"/>
</dbReference>
<dbReference type="PANTHER" id="PTHR12117:SF0">
    <property type="entry name" value="PROLYL 3-HYDROXYLASE OGFOD1"/>
    <property type="match status" value="1"/>
</dbReference>
<keyword evidence="3 5" id="KW-0560">Oxidoreductase</keyword>
<dbReference type="InterPro" id="IPR006620">
    <property type="entry name" value="Pro_4_hyd_alph"/>
</dbReference>
<dbReference type="RefSeq" id="WP_302722270.1">
    <property type="nucleotide sequence ID" value="NZ_JAULRU010000514.1"/>
</dbReference>
<feature type="domain" description="Prolyl 4-hydroxylase alpha subunit" evidence="4">
    <location>
        <begin position="30"/>
        <end position="224"/>
    </location>
</feature>
<gene>
    <name evidence="5" type="ORF">SCD92_14195</name>
</gene>
<keyword evidence="2" id="KW-0223">Dioxygenase</keyword>
<evidence type="ECO:0000256" key="3">
    <source>
        <dbReference type="ARBA" id="ARBA00023002"/>
    </source>
</evidence>
<dbReference type="PANTHER" id="PTHR12117">
    <property type="entry name" value="HISTONE ACETYLTRANSFERASE COMPLEX"/>
    <property type="match status" value="1"/>
</dbReference>
<dbReference type="EC" id="1.14.11.-" evidence="5"/>
<sequence length="321" mass="37377">MAAALKDFLSSSTLDTTPSLAAKFESAAPFSHLVVDNFFDPDFCQSLLDEFPVFDDEKARNENGTIGRKAVYTELRDIGNQYQKLDEMIRSEAFLQWVSQATGIPDLIYDPDYFGGGTHENCHGQDLDPHVDFNRHPVTNYHRRLNLIVYLNKEWQDDWGGLIEFHQDPRKPPEENKITKVAPLFNRCVIFATHDHSWHGFERINLPDGDQDSHSRKSIALYFYSKTRPAHEYKGRHSTIYVERPLPEHIQPGQVLSDEDYQRIQVLLARRDQHLQRLYRDNHRLQDMLDKLTNHKAFWLARKTLNFASKVKRTVLGSEKV</sequence>
<dbReference type="SMART" id="SM00702">
    <property type="entry name" value="P4Hc"/>
    <property type="match status" value="1"/>
</dbReference>
<accession>A0ABU4S3Q5</accession>
<dbReference type="Gene3D" id="2.60.120.620">
    <property type="entry name" value="q2cbj1_9rhob like domain"/>
    <property type="match status" value="1"/>
</dbReference>
<dbReference type="GO" id="GO:0016491">
    <property type="term" value="F:oxidoreductase activity"/>
    <property type="evidence" value="ECO:0007669"/>
    <property type="project" value="UniProtKB-KW"/>
</dbReference>